<feature type="domain" description="GerMN" evidence="1">
    <location>
        <begin position="84"/>
        <end position="178"/>
    </location>
</feature>
<dbReference type="InterPro" id="IPR019606">
    <property type="entry name" value="GerMN"/>
</dbReference>
<evidence type="ECO:0000313" key="3">
    <source>
        <dbReference type="Proteomes" id="UP000601171"/>
    </source>
</evidence>
<reference evidence="2" key="1">
    <citation type="submission" date="2020-08" db="EMBL/GenBank/DDBJ databases">
        <title>Genome public.</title>
        <authorList>
            <person name="Liu C."/>
            <person name="Sun Q."/>
        </authorList>
    </citation>
    <scope>NUCLEOTIDE SEQUENCE</scope>
    <source>
        <strain evidence="2">BX21</strain>
    </source>
</reference>
<dbReference type="EMBL" id="JACRTG010000003">
    <property type="protein sequence ID" value="MBC8586769.1"/>
    <property type="molecule type" value="Genomic_DNA"/>
</dbReference>
<sequence>MINRRIAIFALVVVLVFTSIAVGRKFVSKKIAKNDDEIEIISSDDDIMNIVEEEGMRKTVLYFQNSEGFLVPVMRRIPWEEGIAKLALKNMIDTPELREVLGPTGLLPIIPSGTEINGMSVNPDTGICKVDFNEEILNKESLKDEENLIKGVVYTLTEFPAVKGVQIFVNGEEVSVLKNGTKLDKSLTREDINLLGSDDDGRSKIVVYFKGQSEGDFEYFIPVTIPTLAPVANVYTALDLLFEGPPEDSGLYSDIPRSVNFKGVEIKESTAYVDVNLGDENMLTREATLNEIVKDIGLTLSQFSEIESVELLVDGEVINTSIPTFANEY</sequence>
<gene>
    <name evidence="2" type="ORF">H8707_00730</name>
</gene>
<dbReference type="RefSeq" id="WP_262428233.1">
    <property type="nucleotide sequence ID" value="NZ_JACRTG010000003.1"/>
</dbReference>
<dbReference type="Pfam" id="PF10646">
    <property type="entry name" value="Germane"/>
    <property type="match status" value="2"/>
</dbReference>
<name>A0A926IIA4_9FIRM</name>
<evidence type="ECO:0000313" key="2">
    <source>
        <dbReference type="EMBL" id="MBC8586769.1"/>
    </source>
</evidence>
<proteinExistence type="predicted"/>
<evidence type="ECO:0000259" key="1">
    <source>
        <dbReference type="SMART" id="SM00909"/>
    </source>
</evidence>
<dbReference type="AlphaFoldDB" id="A0A926IIA4"/>
<dbReference type="SMART" id="SM00909">
    <property type="entry name" value="Germane"/>
    <property type="match status" value="2"/>
</dbReference>
<feature type="domain" description="GerMN" evidence="1">
    <location>
        <begin position="234"/>
        <end position="322"/>
    </location>
</feature>
<organism evidence="2 3">
    <name type="scientific">Paratissierella segnis</name>
    <dbReference type="NCBI Taxonomy" id="2763679"/>
    <lineage>
        <taxon>Bacteria</taxon>
        <taxon>Bacillati</taxon>
        <taxon>Bacillota</taxon>
        <taxon>Tissierellia</taxon>
        <taxon>Tissierellales</taxon>
        <taxon>Tissierellaceae</taxon>
        <taxon>Paratissierella</taxon>
    </lineage>
</organism>
<accession>A0A926IIA4</accession>
<comment type="caution">
    <text evidence="2">The sequence shown here is derived from an EMBL/GenBank/DDBJ whole genome shotgun (WGS) entry which is preliminary data.</text>
</comment>
<keyword evidence="3" id="KW-1185">Reference proteome</keyword>
<protein>
    <submittedName>
        <fullName evidence="2">GerMN domain-containing protein</fullName>
    </submittedName>
</protein>
<dbReference type="Proteomes" id="UP000601171">
    <property type="component" value="Unassembled WGS sequence"/>
</dbReference>